<feature type="compositionally biased region" description="Low complexity" evidence="5">
    <location>
        <begin position="1"/>
        <end position="14"/>
    </location>
</feature>
<protein>
    <recommendedName>
        <fullName evidence="2">arginyltransferase</fullName>
        <ecNumber evidence="2">2.3.2.8</ecNumber>
    </recommendedName>
</protein>
<dbReference type="SUPFAM" id="SSF55729">
    <property type="entry name" value="Acyl-CoA N-acyltransferases (Nat)"/>
    <property type="match status" value="1"/>
</dbReference>
<accession>A0A9P6W1C4</accession>
<keyword evidence="3 8" id="KW-0808">Transferase</keyword>
<feature type="region of interest" description="Disordered" evidence="5">
    <location>
        <begin position="127"/>
        <end position="226"/>
    </location>
</feature>
<dbReference type="Pfam" id="PF04377">
    <property type="entry name" value="ATE_C"/>
    <property type="match status" value="1"/>
</dbReference>
<name>A0A9P6W1C4_RHOMI</name>
<dbReference type="InterPro" id="IPR007471">
    <property type="entry name" value="N-end_Aminoacyl_Trfase_N"/>
</dbReference>
<dbReference type="PANTHER" id="PTHR21367">
    <property type="entry name" value="ARGININE-TRNA-PROTEIN TRANSFERASE 1"/>
    <property type="match status" value="1"/>
</dbReference>
<evidence type="ECO:0000256" key="5">
    <source>
        <dbReference type="SAM" id="MobiDB-lite"/>
    </source>
</evidence>
<feature type="domain" description="N-end rule aminoacyl transferase C-terminal" evidence="7">
    <location>
        <begin position="266"/>
        <end position="406"/>
    </location>
</feature>
<dbReference type="EC" id="2.3.2.8" evidence="2"/>
<feature type="compositionally biased region" description="Low complexity" evidence="5">
    <location>
        <begin position="447"/>
        <end position="474"/>
    </location>
</feature>
<evidence type="ECO:0000256" key="4">
    <source>
        <dbReference type="ARBA" id="ARBA00023315"/>
    </source>
</evidence>
<dbReference type="EMBL" id="PUHQ01000037">
    <property type="protein sequence ID" value="KAG0661157.1"/>
    <property type="molecule type" value="Genomic_DNA"/>
</dbReference>
<keyword evidence="9" id="KW-1185">Reference proteome</keyword>
<sequence length="583" mass="63690">MASASTSSSSSPGSEQATHPSDDSTPSISILQPLTYSASSCGYCSTVPGARSVAKTSKSYGAWAHALSCDLYKDLLDRGWRRSGCYLYKPDMSRTCCPQYTISLDASRFRPSRGQRQVLSRFAAFVRDGDRQGQPGWGPPLPSADHEGTAVSSPPPPPATTATAMQVDNDDNSPQPPTPPIKEDSSKVVCSSGGDGKKKKKPDKGKGKGKARAWARPSPDADWTDLVHAGDWNSHVDHDDAEEEEAEPDFEHRFEYTLEPASFTEEKYDLYKKYQTQVHHEPEATVSRKGFKRFLVDTPLELEPTRSPSYSYGSHHALYRLDGRLIAFAVLDILPRAVSSVYFVWDPEYAGMSLGKVSALRETAMVKELEAAGAWEGGGGRYMMGYYIHTCPKMRYKADYQPSFLLDPPTNTYYPWSECKPRLDATPSGMATFAGPFPSSPPPQPQPSSATSVSAAPSSATDPSTAPPATSTAPPEDPSGEDLELAETANATGEQHDDDDDDDDDDDAELDTDFPSPPPPGCLDPNNLPIELLAETFVIQRRTLMPFLLSDAWRDPELQREARELLATVGEAGRKRLAIFFGR</sequence>
<feature type="compositionally biased region" description="Polar residues" evidence="5">
    <location>
        <begin position="15"/>
        <end position="25"/>
    </location>
</feature>
<feature type="domain" description="N-end aminoacyl transferase N-terminal" evidence="6">
    <location>
        <begin position="39"/>
        <end position="117"/>
    </location>
</feature>
<dbReference type="GO" id="GO:0004057">
    <property type="term" value="F:arginyl-tRNA--protein transferase activity"/>
    <property type="evidence" value="ECO:0007669"/>
    <property type="project" value="UniProtKB-EC"/>
</dbReference>
<dbReference type="InterPro" id="IPR016181">
    <property type="entry name" value="Acyl_CoA_acyltransferase"/>
</dbReference>
<comment type="caution">
    <text evidence="8">The sequence shown here is derived from an EMBL/GenBank/DDBJ whole genome shotgun (WGS) entry which is preliminary data.</text>
</comment>
<comment type="similarity">
    <text evidence="1">Belongs to the R-transferase family.</text>
</comment>
<dbReference type="PANTHER" id="PTHR21367:SF1">
    <property type="entry name" value="ARGINYL-TRNA--PROTEIN TRANSFERASE 1"/>
    <property type="match status" value="1"/>
</dbReference>
<feature type="region of interest" description="Disordered" evidence="5">
    <location>
        <begin position="1"/>
        <end position="25"/>
    </location>
</feature>
<evidence type="ECO:0000313" key="9">
    <source>
        <dbReference type="Proteomes" id="UP000777482"/>
    </source>
</evidence>
<dbReference type="AlphaFoldDB" id="A0A9P6W1C4"/>
<evidence type="ECO:0000259" key="7">
    <source>
        <dbReference type="Pfam" id="PF04377"/>
    </source>
</evidence>
<evidence type="ECO:0000313" key="8">
    <source>
        <dbReference type="EMBL" id="KAG0661157.1"/>
    </source>
</evidence>
<evidence type="ECO:0000259" key="6">
    <source>
        <dbReference type="Pfam" id="PF04376"/>
    </source>
</evidence>
<dbReference type="Proteomes" id="UP000777482">
    <property type="component" value="Unassembled WGS sequence"/>
</dbReference>
<dbReference type="OrthoDB" id="74183at2759"/>
<reference evidence="8 9" key="1">
    <citation type="submission" date="2020-11" db="EMBL/GenBank/DDBJ databases">
        <title>Kefir isolates.</title>
        <authorList>
            <person name="Marcisauskas S."/>
            <person name="Kim Y."/>
            <person name="Blasche S."/>
        </authorList>
    </citation>
    <scope>NUCLEOTIDE SEQUENCE [LARGE SCALE GENOMIC DNA]</scope>
    <source>
        <strain evidence="8 9">KR</strain>
    </source>
</reference>
<gene>
    <name evidence="8" type="primary">ATE1</name>
    <name evidence="8" type="ORF">C6P46_004111</name>
</gene>
<dbReference type="GO" id="GO:0005737">
    <property type="term" value="C:cytoplasm"/>
    <property type="evidence" value="ECO:0007669"/>
    <property type="project" value="TreeGrafter"/>
</dbReference>
<organism evidence="8 9">
    <name type="scientific">Rhodotorula mucilaginosa</name>
    <name type="common">Yeast</name>
    <name type="synonym">Rhodotorula rubra</name>
    <dbReference type="NCBI Taxonomy" id="5537"/>
    <lineage>
        <taxon>Eukaryota</taxon>
        <taxon>Fungi</taxon>
        <taxon>Dikarya</taxon>
        <taxon>Basidiomycota</taxon>
        <taxon>Pucciniomycotina</taxon>
        <taxon>Microbotryomycetes</taxon>
        <taxon>Sporidiobolales</taxon>
        <taxon>Sporidiobolaceae</taxon>
        <taxon>Rhodotorula</taxon>
    </lineage>
</organism>
<feature type="compositionally biased region" description="Acidic residues" evidence="5">
    <location>
        <begin position="496"/>
        <end position="512"/>
    </location>
</feature>
<evidence type="ECO:0000256" key="1">
    <source>
        <dbReference type="ARBA" id="ARBA00009991"/>
    </source>
</evidence>
<keyword evidence="4" id="KW-0012">Acyltransferase</keyword>
<feature type="region of interest" description="Disordered" evidence="5">
    <location>
        <begin position="427"/>
        <end position="527"/>
    </location>
</feature>
<dbReference type="InterPro" id="IPR007472">
    <property type="entry name" value="N-end_Aminoacyl_Trfase_C"/>
</dbReference>
<feature type="compositionally biased region" description="Basic residues" evidence="5">
    <location>
        <begin position="197"/>
        <end position="213"/>
    </location>
</feature>
<dbReference type="InterPro" id="IPR030700">
    <property type="entry name" value="N-end_Aminoacyl_Trfase"/>
</dbReference>
<evidence type="ECO:0000256" key="2">
    <source>
        <dbReference type="ARBA" id="ARBA00012025"/>
    </source>
</evidence>
<dbReference type="Pfam" id="PF04376">
    <property type="entry name" value="ATE_N"/>
    <property type="match status" value="1"/>
</dbReference>
<evidence type="ECO:0000256" key="3">
    <source>
        <dbReference type="ARBA" id="ARBA00022679"/>
    </source>
</evidence>
<proteinExistence type="inferred from homology"/>